<organism evidence="2 3">
    <name type="scientific">Mycena chlorophos</name>
    <name type="common">Agaric fungus</name>
    <name type="synonym">Agaricus chlorophos</name>
    <dbReference type="NCBI Taxonomy" id="658473"/>
    <lineage>
        <taxon>Eukaryota</taxon>
        <taxon>Fungi</taxon>
        <taxon>Dikarya</taxon>
        <taxon>Basidiomycota</taxon>
        <taxon>Agaricomycotina</taxon>
        <taxon>Agaricomycetes</taxon>
        <taxon>Agaricomycetidae</taxon>
        <taxon>Agaricales</taxon>
        <taxon>Marasmiineae</taxon>
        <taxon>Mycenaceae</taxon>
        <taxon>Mycena</taxon>
    </lineage>
</organism>
<dbReference type="AlphaFoldDB" id="A0A8H6W1Y8"/>
<name>A0A8H6W1Y8_MYCCL</name>
<feature type="compositionally biased region" description="Polar residues" evidence="1">
    <location>
        <begin position="293"/>
        <end position="333"/>
    </location>
</feature>
<sequence>MSAKLPPELEREIFEWTAVLHPWTIPHLLLTARRVHIWTEPLAYHTIRVDRSKRFTSFVDNALKGWKPPEFFAKHVRYIFVYVYVSIPSNLEDACRAVSLCVNATRIAGAGSLVGPHLIPVIQPMRLERVALFLSHLLTYPDGAEKLPLELPCFQTVTHLDVFDTLPLENDEAKFYIEKLVALPVLTHLSLNDVAPWEELKMLLAGCSCLKVLLIQWSGRDEDEGKRQAAAAPPEFDDVRLVMTTFDIMEDAALDDSHLWTSAEEFIEEKSNGRISARTFWMHRDEVFRPDPTRQSSAEPVPQTDTVNSVQSGVEETPGDTGSSTEENGANSM</sequence>
<gene>
    <name evidence="2" type="ORF">HMN09_01106500</name>
</gene>
<dbReference type="EMBL" id="JACAZE010000017">
    <property type="protein sequence ID" value="KAF7296364.1"/>
    <property type="molecule type" value="Genomic_DNA"/>
</dbReference>
<dbReference type="Proteomes" id="UP000613580">
    <property type="component" value="Unassembled WGS sequence"/>
</dbReference>
<dbReference type="SUPFAM" id="SSF52047">
    <property type="entry name" value="RNI-like"/>
    <property type="match status" value="1"/>
</dbReference>
<evidence type="ECO:0000256" key="1">
    <source>
        <dbReference type="SAM" id="MobiDB-lite"/>
    </source>
</evidence>
<accession>A0A8H6W1Y8</accession>
<feature type="region of interest" description="Disordered" evidence="1">
    <location>
        <begin position="290"/>
        <end position="333"/>
    </location>
</feature>
<comment type="caution">
    <text evidence="2">The sequence shown here is derived from an EMBL/GenBank/DDBJ whole genome shotgun (WGS) entry which is preliminary data.</text>
</comment>
<keyword evidence="3" id="KW-1185">Reference proteome</keyword>
<reference evidence="2" key="1">
    <citation type="submission" date="2020-05" db="EMBL/GenBank/DDBJ databases">
        <title>Mycena genomes resolve the evolution of fungal bioluminescence.</title>
        <authorList>
            <person name="Tsai I.J."/>
        </authorList>
    </citation>
    <scope>NUCLEOTIDE SEQUENCE</scope>
    <source>
        <strain evidence="2">110903Hualien_Pintung</strain>
    </source>
</reference>
<evidence type="ECO:0000313" key="3">
    <source>
        <dbReference type="Proteomes" id="UP000613580"/>
    </source>
</evidence>
<proteinExistence type="predicted"/>
<protein>
    <submittedName>
        <fullName evidence="2">Zn(2)-C6 fungal-type domain-containing protein</fullName>
    </submittedName>
</protein>
<evidence type="ECO:0000313" key="2">
    <source>
        <dbReference type="EMBL" id="KAF7296364.1"/>
    </source>
</evidence>
<dbReference type="OrthoDB" id="2900663at2759"/>